<feature type="domain" description="DUF8212" evidence="2">
    <location>
        <begin position="243"/>
        <end position="267"/>
    </location>
</feature>
<dbReference type="InterPro" id="IPR058525">
    <property type="entry name" value="DUF8212"/>
</dbReference>
<dbReference type="PANTHER" id="PTHR10622:SF10">
    <property type="entry name" value="HET DOMAIN-CONTAINING PROTEIN"/>
    <property type="match status" value="1"/>
</dbReference>
<organism evidence="3 4">
    <name type="scientific">Zasmidium cellare</name>
    <name type="common">Wine cellar mold</name>
    <name type="synonym">Racodium cellare</name>
    <dbReference type="NCBI Taxonomy" id="395010"/>
    <lineage>
        <taxon>Eukaryota</taxon>
        <taxon>Fungi</taxon>
        <taxon>Dikarya</taxon>
        <taxon>Ascomycota</taxon>
        <taxon>Pezizomycotina</taxon>
        <taxon>Dothideomycetes</taxon>
        <taxon>Dothideomycetidae</taxon>
        <taxon>Mycosphaerellales</taxon>
        <taxon>Mycosphaerellaceae</taxon>
        <taxon>Zasmidium</taxon>
    </lineage>
</organism>
<evidence type="ECO:0000313" key="3">
    <source>
        <dbReference type="EMBL" id="KAK4495709.1"/>
    </source>
</evidence>
<evidence type="ECO:0000313" key="4">
    <source>
        <dbReference type="Proteomes" id="UP001305779"/>
    </source>
</evidence>
<dbReference type="Pfam" id="PF06985">
    <property type="entry name" value="HET"/>
    <property type="match status" value="1"/>
</dbReference>
<protein>
    <recommendedName>
        <fullName evidence="5">Heterokaryon incompatibility domain-containing protein</fullName>
    </recommendedName>
</protein>
<accession>A0ABR0E2Q8</accession>
<dbReference type="Proteomes" id="UP001305779">
    <property type="component" value="Unassembled WGS sequence"/>
</dbReference>
<comment type="caution">
    <text evidence="3">The sequence shown here is derived from an EMBL/GenBank/DDBJ whole genome shotgun (WGS) entry which is preliminary data.</text>
</comment>
<evidence type="ECO:0000259" key="2">
    <source>
        <dbReference type="Pfam" id="PF26640"/>
    </source>
</evidence>
<evidence type="ECO:0008006" key="5">
    <source>
        <dbReference type="Google" id="ProtNLM"/>
    </source>
</evidence>
<name>A0ABR0E2Q8_ZASCE</name>
<keyword evidence="4" id="KW-1185">Reference proteome</keyword>
<proteinExistence type="predicted"/>
<dbReference type="EMBL" id="JAXOVC010000011">
    <property type="protein sequence ID" value="KAK4495709.1"/>
    <property type="molecule type" value="Genomic_DNA"/>
</dbReference>
<dbReference type="Pfam" id="PF26640">
    <property type="entry name" value="DUF8212"/>
    <property type="match status" value="1"/>
</dbReference>
<gene>
    <name evidence="3" type="ORF">PRZ48_012977</name>
</gene>
<evidence type="ECO:0000259" key="1">
    <source>
        <dbReference type="Pfam" id="PF06985"/>
    </source>
</evidence>
<feature type="domain" description="Heterokaryon incompatibility" evidence="1">
    <location>
        <begin position="22"/>
        <end position="155"/>
    </location>
</feature>
<dbReference type="InterPro" id="IPR010730">
    <property type="entry name" value="HET"/>
</dbReference>
<reference evidence="3 4" key="1">
    <citation type="journal article" date="2023" name="G3 (Bethesda)">
        <title>A chromosome-level genome assembly of Zasmidium syzygii isolated from banana leaves.</title>
        <authorList>
            <person name="van Westerhoven A.C."/>
            <person name="Mehrabi R."/>
            <person name="Talebi R."/>
            <person name="Steentjes M.B.F."/>
            <person name="Corcolon B."/>
            <person name="Chong P.A."/>
            <person name="Kema G.H.J."/>
            <person name="Seidl M.F."/>
        </authorList>
    </citation>
    <scope>NUCLEOTIDE SEQUENCE [LARGE SCALE GENOMIC DNA]</scope>
    <source>
        <strain evidence="3 4">P124</strain>
    </source>
</reference>
<dbReference type="PANTHER" id="PTHR10622">
    <property type="entry name" value="HET DOMAIN-CONTAINING PROTEIN"/>
    <property type="match status" value="1"/>
</dbReference>
<sequence length="589" mass="66686">MWLLNAKTLALEYVTGPHDIKYAILSHTWGEDEVTFQEVRDGKGKKKRGYQKIINICRQALKDGFDRVWVDTCCINKESSAELTESINSMWRWYCDASLCYAYLEDVSEAYVELSDNNHPKFAPTAINGKVPANVDGHDALSRSRWFTRGWTLQELIAPAKVVFYNHLWLRLGVKDTLLRTLWHITKIDPAVLTHRKYLSGIVAARKMSWAAHRATTRLEDRAYSLLGVFGVNMPLLYGEGENAFIRLQEEIIKTSTDHSIFTWGTLDPLSIRDDELDLLFARSPRDFSHCSKMVRWATGRIDNEFRLTNRGITFESLPTFEDDEEGAFAVLSCRYEDDFGGVLALRLSSGDEDFPMHEIGLKQLRGKDDFWVDGTSLDRLVLYDGSREAQVCSRRITLLRHRPVLDQATLNFDRFDTKPRAPKIWLVNAASTREGFYVVEAHPKELWNHASGVMCPPLETVQPELRRMSALVEGERSKIRFSLAFDAAKLANDGHTLVISSRSPREARGVLVPKTSREAYVDPEGPVPRGISVTSVAPEELYGDNVCKIEIAMPGRRLGAIVLRSPDENVAAYPASLQELLVKSFGNN</sequence>